<dbReference type="Pfam" id="PF24623">
    <property type="entry name" value="Phage_zn_bind_8"/>
    <property type="match status" value="1"/>
</dbReference>
<dbReference type="AlphaFoldDB" id="A0A375YXI3"/>
<reference evidence="2 3" key="1">
    <citation type="submission" date="2018-05" db="EMBL/GenBank/DDBJ databases">
        <authorList>
            <consortium name="IHU Genomes"/>
        </authorList>
    </citation>
    <scope>NUCLEOTIDE SEQUENCE [LARGE SCALE GENOMIC DNA]</scope>
    <source>
        <strain evidence="2 3">P7336</strain>
    </source>
</reference>
<evidence type="ECO:0000313" key="2">
    <source>
        <dbReference type="EMBL" id="SRX93579.1"/>
    </source>
</evidence>
<evidence type="ECO:0000259" key="1">
    <source>
        <dbReference type="Pfam" id="PF24623"/>
    </source>
</evidence>
<dbReference type="RefSeq" id="WP_113963558.1">
    <property type="nucleotide sequence ID" value="NZ_UEGW01000001.1"/>
</dbReference>
<sequence length="72" mass="8191">MSQISPLVRAPESPHIKLANPSNPFVRDALTRKCPLCSAEPHARCRRNDGRQLQRRIVHYARIRFPHPGGLV</sequence>
<dbReference type="EMBL" id="UEGW01000001">
    <property type="protein sequence ID" value="SRX93579.1"/>
    <property type="molecule type" value="Genomic_DNA"/>
</dbReference>
<feature type="domain" description="DNA-binding phage zinc finger" evidence="1">
    <location>
        <begin position="27"/>
        <end position="64"/>
    </location>
</feature>
<dbReference type="InterPro" id="IPR056911">
    <property type="entry name" value="Phage_Znf_bind_put"/>
</dbReference>
<organism evidence="2 3">
    <name type="scientific">Mycobacterium shimoidei</name>
    <dbReference type="NCBI Taxonomy" id="29313"/>
    <lineage>
        <taxon>Bacteria</taxon>
        <taxon>Bacillati</taxon>
        <taxon>Actinomycetota</taxon>
        <taxon>Actinomycetes</taxon>
        <taxon>Mycobacteriales</taxon>
        <taxon>Mycobacteriaceae</taxon>
        <taxon>Mycobacterium</taxon>
    </lineage>
</organism>
<accession>A0A375YXI3</accession>
<evidence type="ECO:0000313" key="3">
    <source>
        <dbReference type="Proteomes" id="UP000252015"/>
    </source>
</evidence>
<name>A0A375YXI3_MYCSH</name>
<gene>
    <name evidence="2" type="ORF">MSP7336_01818</name>
</gene>
<dbReference type="Proteomes" id="UP000252015">
    <property type="component" value="Unassembled WGS sequence"/>
</dbReference>
<keyword evidence="3" id="KW-1185">Reference proteome</keyword>
<proteinExistence type="predicted"/>
<protein>
    <recommendedName>
        <fullName evidence="1">DNA-binding phage zinc finger domain-containing protein</fullName>
    </recommendedName>
</protein>